<evidence type="ECO:0000256" key="1">
    <source>
        <dbReference type="ARBA" id="ARBA00000085"/>
    </source>
</evidence>
<dbReference type="PANTHER" id="PTHR43065">
    <property type="entry name" value="SENSOR HISTIDINE KINASE"/>
    <property type="match status" value="1"/>
</dbReference>
<dbReference type="AlphaFoldDB" id="A0A2Z5ZKW3"/>
<dbReference type="SMART" id="SM00388">
    <property type="entry name" value="HisKA"/>
    <property type="match status" value="1"/>
</dbReference>
<evidence type="ECO:0000256" key="6">
    <source>
        <dbReference type="ARBA" id="ARBA00022777"/>
    </source>
</evidence>
<protein>
    <recommendedName>
        <fullName evidence="2">histidine kinase</fullName>
        <ecNumber evidence="2">2.7.13.3</ecNumber>
    </recommendedName>
</protein>
<sequence length="344" mass="38615">MRHLSLLFIVLLSLSIFCFTLLPPRHDAFSVLYVIVIFLVSQAASRHVIKLIACLCIGLSVFSFSLVHRDDIVHGPYTRLALSIFAILLVTLLALRNQRITEALAKQKRILAHADRMLTLGYLSASIAHEINQPLTAIRTYAHSGVRWLKKTEPDLTEALHCFGSIEKNSQRAESIIGNIKNLAQKKSGIPEQISVHQIIQESCDILKNEISNKKINVIFNPSGQDIQFCAVRIEIQQIFINILMNAIQAFKESIPNNFIHIRVYDMTDRENFFAIHVVDNAMGFIEATPENIFDAFFSTKQNGMGLGLTICKGIIEAHGGRLIAEHNKLKGAKFIIQLPKHVS</sequence>
<dbReference type="InterPro" id="IPR003594">
    <property type="entry name" value="HATPase_dom"/>
</dbReference>
<name>A0A2Z5ZKW3_9PROT</name>
<evidence type="ECO:0000256" key="4">
    <source>
        <dbReference type="ARBA" id="ARBA00022679"/>
    </source>
</evidence>
<dbReference type="Proteomes" id="UP000270034">
    <property type="component" value="Chromosome"/>
</dbReference>
<dbReference type="CDD" id="cd00082">
    <property type="entry name" value="HisKA"/>
    <property type="match status" value="1"/>
</dbReference>
<keyword evidence="9" id="KW-1133">Transmembrane helix</keyword>
<evidence type="ECO:0000259" key="10">
    <source>
        <dbReference type="PROSITE" id="PS50109"/>
    </source>
</evidence>
<feature type="transmembrane region" description="Helical" evidence="9">
    <location>
        <begin position="51"/>
        <end position="68"/>
    </location>
</feature>
<keyword evidence="6 11" id="KW-0418">Kinase</keyword>
<dbReference type="KEGG" id="aot:AcetOri_orf04141"/>
<dbReference type="GeneID" id="76204580"/>
<dbReference type="GO" id="GO:0000155">
    <property type="term" value="F:phosphorelay sensor kinase activity"/>
    <property type="evidence" value="ECO:0007669"/>
    <property type="project" value="InterPro"/>
</dbReference>
<feature type="domain" description="Histidine kinase" evidence="10">
    <location>
        <begin position="126"/>
        <end position="343"/>
    </location>
</feature>
<keyword evidence="9" id="KW-0812">Transmembrane</keyword>
<dbReference type="EC" id="2.7.13.3" evidence="2"/>
<dbReference type="InterPro" id="IPR036097">
    <property type="entry name" value="HisK_dim/P_sf"/>
</dbReference>
<evidence type="ECO:0000256" key="3">
    <source>
        <dbReference type="ARBA" id="ARBA00022553"/>
    </source>
</evidence>
<organism evidence="11 12">
    <name type="scientific">Acetobacter orientalis</name>
    <dbReference type="NCBI Taxonomy" id="146474"/>
    <lineage>
        <taxon>Bacteria</taxon>
        <taxon>Pseudomonadati</taxon>
        <taxon>Pseudomonadota</taxon>
        <taxon>Alphaproteobacteria</taxon>
        <taxon>Acetobacterales</taxon>
        <taxon>Acetobacteraceae</taxon>
        <taxon>Acetobacter</taxon>
    </lineage>
</organism>
<dbReference type="InterPro" id="IPR004358">
    <property type="entry name" value="Sig_transdc_His_kin-like_C"/>
</dbReference>
<dbReference type="Pfam" id="PF02518">
    <property type="entry name" value="HATPase_c"/>
    <property type="match status" value="1"/>
</dbReference>
<keyword evidence="7" id="KW-0067">ATP-binding</keyword>
<dbReference type="InterPro" id="IPR005467">
    <property type="entry name" value="His_kinase_dom"/>
</dbReference>
<reference evidence="11 12" key="1">
    <citation type="submission" date="2018-02" db="EMBL/GenBank/DDBJ databases">
        <title>Acetobacter orientalis genome.</title>
        <authorList>
            <person name="Nakashima N."/>
            <person name="Tamura T."/>
        </authorList>
    </citation>
    <scope>NUCLEOTIDE SEQUENCE [LARGE SCALE GENOMIC DNA]</scope>
    <source>
        <strain evidence="11 12">FAN1</strain>
    </source>
</reference>
<dbReference type="InterPro" id="IPR003661">
    <property type="entry name" value="HisK_dim/P_dom"/>
</dbReference>
<dbReference type="PANTHER" id="PTHR43065:SF10">
    <property type="entry name" value="PEROXIDE STRESS-ACTIVATED HISTIDINE KINASE MAK3"/>
    <property type="match status" value="1"/>
</dbReference>
<keyword evidence="9" id="KW-0472">Membrane</keyword>
<keyword evidence="3" id="KW-0597">Phosphoprotein</keyword>
<gene>
    <name evidence="11" type="ORF">AcetOrient_orf04141</name>
</gene>
<dbReference type="PROSITE" id="PS50109">
    <property type="entry name" value="HIS_KIN"/>
    <property type="match status" value="1"/>
</dbReference>
<keyword evidence="5" id="KW-0547">Nucleotide-binding</keyword>
<dbReference type="Pfam" id="PF00512">
    <property type="entry name" value="HisKA"/>
    <property type="match status" value="1"/>
</dbReference>
<proteinExistence type="predicted"/>
<evidence type="ECO:0000313" key="12">
    <source>
        <dbReference type="Proteomes" id="UP000270034"/>
    </source>
</evidence>
<evidence type="ECO:0000256" key="7">
    <source>
        <dbReference type="ARBA" id="ARBA00022840"/>
    </source>
</evidence>
<dbReference type="InterPro" id="IPR036890">
    <property type="entry name" value="HATPase_C_sf"/>
</dbReference>
<dbReference type="RefSeq" id="WP_048841487.1">
    <property type="nucleotide sequence ID" value="NZ_BAMX01000022.1"/>
</dbReference>
<evidence type="ECO:0000313" key="11">
    <source>
        <dbReference type="EMBL" id="BBC81065.1"/>
    </source>
</evidence>
<feature type="transmembrane region" description="Helical" evidence="9">
    <location>
        <begin position="80"/>
        <end position="97"/>
    </location>
</feature>
<dbReference type="EMBL" id="AP018515">
    <property type="protein sequence ID" value="BBC81065.1"/>
    <property type="molecule type" value="Genomic_DNA"/>
</dbReference>
<evidence type="ECO:0000256" key="2">
    <source>
        <dbReference type="ARBA" id="ARBA00012438"/>
    </source>
</evidence>
<dbReference type="PRINTS" id="PR00344">
    <property type="entry name" value="BCTRLSENSOR"/>
</dbReference>
<dbReference type="Gene3D" id="1.10.287.130">
    <property type="match status" value="1"/>
</dbReference>
<evidence type="ECO:0000256" key="8">
    <source>
        <dbReference type="ARBA" id="ARBA00023012"/>
    </source>
</evidence>
<dbReference type="SMART" id="SM00387">
    <property type="entry name" value="HATPase_c"/>
    <property type="match status" value="1"/>
</dbReference>
<evidence type="ECO:0000256" key="9">
    <source>
        <dbReference type="SAM" id="Phobius"/>
    </source>
</evidence>
<keyword evidence="8" id="KW-0902">Two-component regulatory system</keyword>
<accession>A0A2Z5ZKW3</accession>
<dbReference type="SUPFAM" id="SSF47384">
    <property type="entry name" value="Homodimeric domain of signal transducing histidine kinase"/>
    <property type="match status" value="1"/>
</dbReference>
<comment type="catalytic activity">
    <reaction evidence="1">
        <text>ATP + protein L-histidine = ADP + protein N-phospho-L-histidine.</text>
        <dbReference type="EC" id="2.7.13.3"/>
    </reaction>
</comment>
<dbReference type="GO" id="GO:0005524">
    <property type="term" value="F:ATP binding"/>
    <property type="evidence" value="ECO:0007669"/>
    <property type="project" value="UniProtKB-KW"/>
</dbReference>
<dbReference type="SUPFAM" id="SSF55874">
    <property type="entry name" value="ATPase domain of HSP90 chaperone/DNA topoisomerase II/histidine kinase"/>
    <property type="match status" value="1"/>
</dbReference>
<evidence type="ECO:0000256" key="5">
    <source>
        <dbReference type="ARBA" id="ARBA00022741"/>
    </source>
</evidence>
<dbReference type="Gene3D" id="3.30.565.10">
    <property type="entry name" value="Histidine kinase-like ATPase, C-terminal domain"/>
    <property type="match status" value="1"/>
</dbReference>
<keyword evidence="4" id="KW-0808">Transferase</keyword>